<feature type="transmembrane region" description="Helical" evidence="9">
    <location>
        <begin position="12"/>
        <end position="34"/>
    </location>
</feature>
<dbReference type="AlphaFoldDB" id="A0A8S1D1C0"/>
<keyword evidence="4" id="KW-0552">Olfaction</keyword>
<dbReference type="GO" id="GO:0007165">
    <property type="term" value="P:signal transduction"/>
    <property type="evidence" value="ECO:0007669"/>
    <property type="project" value="UniProtKB-KW"/>
</dbReference>
<dbReference type="PANTHER" id="PTHR21137:SF42">
    <property type="entry name" value="ODORANT RECEPTOR 83A"/>
    <property type="match status" value="1"/>
</dbReference>
<dbReference type="EMBL" id="CADEPI010000121">
    <property type="protein sequence ID" value="CAB3375926.1"/>
    <property type="molecule type" value="Genomic_DNA"/>
</dbReference>
<keyword evidence="8" id="KW-0807">Transducer</keyword>
<feature type="transmembrane region" description="Helical" evidence="9">
    <location>
        <begin position="197"/>
        <end position="216"/>
    </location>
</feature>
<keyword evidence="11" id="KW-1185">Reference proteome</keyword>
<dbReference type="GO" id="GO:0005886">
    <property type="term" value="C:plasma membrane"/>
    <property type="evidence" value="ECO:0007669"/>
    <property type="project" value="TreeGrafter"/>
</dbReference>
<dbReference type="GO" id="GO:0005549">
    <property type="term" value="F:odorant binding"/>
    <property type="evidence" value="ECO:0007669"/>
    <property type="project" value="InterPro"/>
</dbReference>
<feature type="transmembrane region" description="Helical" evidence="9">
    <location>
        <begin position="165"/>
        <end position="185"/>
    </location>
</feature>
<keyword evidence="3 9" id="KW-0812">Transmembrane</keyword>
<organism evidence="10 11">
    <name type="scientific">Cloeon dipterum</name>
    <dbReference type="NCBI Taxonomy" id="197152"/>
    <lineage>
        <taxon>Eukaryota</taxon>
        <taxon>Metazoa</taxon>
        <taxon>Ecdysozoa</taxon>
        <taxon>Arthropoda</taxon>
        <taxon>Hexapoda</taxon>
        <taxon>Insecta</taxon>
        <taxon>Pterygota</taxon>
        <taxon>Palaeoptera</taxon>
        <taxon>Ephemeroptera</taxon>
        <taxon>Pisciforma</taxon>
        <taxon>Baetidae</taxon>
        <taxon>Cloeon</taxon>
    </lineage>
</organism>
<evidence type="ECO:0000256" key="2">
    <source>
        <dbReference type="ARBA" id="ARBA00022606"/>
    </source>
</evidence>
<keyword evidence="7" id="KW-0675">Receptor</keyword>
<protein>
    <recommendedName>
        <fullName evidence="12">Odorant receptor</fullName>
    </recommendedName>
</protein>
<feature type="transmembrane region" description="Helical" evidence="9">
    <location>
        <begin position="63"/>
        <end position="91"/>
    </location>
</feature>
<reference evidence="10 11" key="1">
    <citation type="submission" date="2020-04" db="EMBL/GenBank/DDBJ databases">
        <authorList>
            <person name="Alioto T."/>
            <person name="Alioto T."/>
            <person name="Gomez Garrido J."/>
        </authorList>
    </citation>
    <scope>NUCLEOTIDE SEQUENCE [LARGE SCALE GENOMIC DNA]</scope>
</reference>
<keyword evidence="5 9" id="KW-1133">Transmembrane helix</keyword>
<name>A0A8S1D1C0_9INSE</name>
<accession>A0A8S1D1C0</accession>
<evidence type="ECO:0000313" key="11">
    <source>
        <dbReference type="Proteomes" id="UP000494165"/>
    </source>
</evidence>
<comment type="caution">
    <text evidence="10">The sequence shown here is derived from an EMBL/GenBank/DDBJ whole genome shotgun (WGS) entry which is preliminary data.</text>
</comment>
<evidence type="ECO:0000313" key="10">
    <source>
        <dbReference type="EMBL" id="CAB3375926.1"/>
    </source>
</evidence>
<evidence type="ECO:0008006" key="12">
    <source>
        <dbReference type="Google" id="ProtNLM"/>
    </source>
</evidence>
<keyword evidence="2" id="KW-0716">Sensory transduction</keyword>
<proteinExistence type="predicted"/>
<evidence type="ECO:0000256" key="1">
    <source>
        <dbReference type="ARBA" id="ARBA00004141"/>
    </source>
</evidence>
<gene>
    <name evidence="10" type="ORF">CLODIP_2_CD13737</name>
</gene>
<dbReference type="Pfam" id="PF02949">
    <property type="entry name" value="7tm_6"/>
    <property type="match status" value="1"/>
</dbReference>
<evidence type="ECO:0000256" key="9">
    <source>
        <dbReference type="SAM" id="Phobius"/>
    </source>
</evidence>
<evidence type="ECO:0000256" key="8">
    <source>
        <dbReference type="ARBA" id="ARBA00023224"/>
    </source>
</evidence>
<evidence type="ECO:0000256" key="5">
    <source>
        <dbReference type="ARBA" id="ARBA00022989"/>
    </source>
</evidence>
<evidence type="ECO:0000256" key="3">
    <source>
        <dbReference type="ARBA" id="ARBA00022692"/>
    </source>
</evidence>
<feature type="transmembrane region" description="Helical" evidence="9">
    <location>
        <begin position="268"/>
        <end position="288"/>
    </location>
</feature>
<dbReference type="Proteomes" id="UP000494165">
    <property type="component" value="Unassembled WGS sequence"/>
</dbReference>
<comment type="subcellular location">
    <subcellularLocation>
        <location evidence="1">Membrane</location>
        <topology evidence="1">Multi-pass membrane protein</topology>
    </subcellularLocation>
</comment>
<dbReference type="PANTHER" id="PTHR21137">
    <property type="entry name" value="ODORANT RECEPTOR"/>
    <property type="match status" value="1"/>
</dbReference>
<dbReference type="GO" id="GO:0004984">
    <property type="term" value="F:olfactory receptor activity"/>
    <property type="evidence" value="ECO:0007669"/>
    <property type="project" value="InterPro"/>
</dbReference>
<evidence type="ECO:0000256" key="6">
    <source>
        <dbReference type="ARBA" id="ARBA00023136"/>
    </source>
</evidence>
<evidence type="ECO:0000256" key="4">
    <source>
        <dbReference type="ARBA" id="ARBA00022725"/>
    </source>
</evidence>
<evidence type="ECO:0000256" key="7">
    <source>
        <dbReference type="ARBA" id="ARBA00023170"/>
    </source>
</evidence>
<keyword evidence="6 9" id="KW-0472">Membrane</keyword>
<dbReference type="InterPro" id="IPR004117">
    <property type="entry name" value="7tm6_olfct_rcpt"/>
</dbReference>
<sequence length="295" mass="33706">MIQSVHTPSRRIYLFYLVLLLSVLPNVLIAPYVAHYFAAEDDVPNYKLPARLWHPFDFDRYPFMYGIVYFFQVSFGIPAMLLLVGLNVLYLGFAITACHLMDHLCATLKELHRPRWIRCGAFWVRAKKTSENYQTAVEKALNYAVQHHQRTIIFVNLTNEIFSHLMLADMSAIALAVGAMALQIINPDVSWERFSSALQILIFELAYFCVICYLSSDLISKSGKQLQSSCYGSAALNWSSSNQRTARIIRLRADASALQLRAGPFHTLSLSTFRAVFGISMTFFSFLYQVQKWKS</sequence>